<evidence type="ECO:0000256" key="4">
    <source>
        <dbReference type="ARBA" id="ARBA00022928"/>
    </source>
</evidence>
<keyword evidence="4" id="KW-0726">Sexual differentiation</keyword>
<evidence type="ECO:0000256" key="1">
    <source>
        <dbReference type="ARBA" id="ARBA00002508"/>
    </source>
</evidence>
<evidence type="ECO:0000256" key="2">
    <source>
        <dbReference type="ARBA" id="ARBA00010971"/>
    </source>
</evidence>
<dbReference type="GO" id="GO:0007548">
    <property type="term" value="P:sex differentiation"/>
    <property type="evidence" value="ECO:0007669"/>
    <property type="project" value="UniProtKB-KW"/>
</dbReference>
<evidence type="ECO:0000256" key="5">
    <source>
        <dbReference type="PIRSR" id="PIRSR607702-1"/>
    </source>
</evidence>
<comment type="function">
    <text evidence="1">JanA and janB regulate somatic sex differentiation.</text>
</comment>
<feature type="active site" description="Proton acceptor" evidence="5">
    <location>
        <position position="59"/>
    </location>
</feature>
<dbReference type="EMBL" id="BT078569">
    <property type="protein sequence ID" value="ACO12993.1"/>
    <property type="molecule type" value="mRNA"/>
</dbReference>
<protein>
    <submittedName>
        <fullName evidence="7">Sex-regulated protein janus-A</fullName>
    </submittedName>
</protein>
<dbReference type="PANTHER" id="PTHR12258">
    <property type="entry name" value="JANUS-A/JANUS-B"/>
    <property type="match status" value="1"/>
</dbReference>
<feature type="binding site" evidence="6">
    <location>
        <position position="25"/>
    </location>
    <ligand>
        <name>substrate</name>
    </ligand>
</feature>
<dbReference type="GO" id="GO:0030154">
    <property type="term" value="P:cell differentiation"/>
    <property type="evidence" value="ECO:0007669"/>
    <property type="project" value="UniProtKB-KW"/>
</dbReference>
<organism evidence="7">
    <name type="scientific">Lepeophtheirus salmonis</name>
    <name type="common">Salmon louse</name>
    <name type="synonym">Caligus salmonis</name>
    <dbReference type="NCBI Taxonomy" id="72036"/>
    <lineage>
        <taxon>Eukaryota</taxon>
        <taxon>Metazoa</taxon>
        <taxon>Ecdysozoa</taxon>
        <taxon>Arthropoda</taxon>
        <taxon>Crustacea</taxon>
        <taxon>Multicrustacea</taxon>
        <taxon>Hexanauplia</taxon>
        <taxon>Copepoda</taxon>
        <taxon>Siphonostomatoida</taxon>
        <taxon>Caligidae</taxon>
        <taxon>Lepeophtheirus</taxon>
    </lineage>
</organism>
<dbReference type="GO" id="GO:0005829">
    <property type="term" value="C:cytosol"/>
    <property type="evidence" value="ECO:0007669"/>
    <property type="project" value="TreeGrafter"/>
</dbReference>
<dbReference type="Pfam" id="PF05005">
    <property type="entry name" value="Ocnus"/>
    <property type="match status" value="1"/>
</dbReference>
<dbReference type="InterPro" id="IPR038596">
    <property type="entry name" value="Janus_sf"/>
</dbReference>
<dbReference type="GO" id="GO:0101006">
    <property type="term" value="F:protein histidine phosphatase activity"/>
    <property type="evidence" value="ECO:0007669"/>
    <property type="project" value="TreeGrafter"/>
</dbReference>
<gene>
    <name evidence="7" type="primary">JANA</name>
</gene>
<evidence type="ECO:0000313" key="7">
    <source>
        <dbReference type="EMBL" id="ACO12993.1"/>
    </source>
</evidence>
<proteinExistence type="evidence at transcript level"/>
<evidence type="ECO:0000256" key="3">
    <source>
        <dbReference type="ARBA" id="ARBA00022782"/>
    </source>
</evidence>
<dbReference type="Gene3D" id="3.50.20.20">
    <property type="entry name" value="Janus/Ocnus"/>
    <property type="match status" value="1"/>
</dbReference>
<dbReference type="SUPFAM" id="SSF143724">
    <property type="entry name" value="PHP14-like"/>
    <property type="match status" value="1"/>
</dbReference>
<name>C1BVE0_LEPSM</name>
<dbReference type="PANTHER" id="PTHR12258:SF5">
    <property type="entry name" value="BCDNA.GH02250-RELATED"/>
    <property type="match status" value="1"/>
</dbReference>
<evidence type="ECO:0000256" key="6">
    <source>
        <dbReference type="PIRSR" id="PIRSR607702-2"/>
    </source>
</evidence>
<accession>C1BVE0</accession>
<comment type="similarity">
    <text evidence="2">Belongs to the janus family.</text>
</comment>
<reference evidence="7" key="1">
    <citation type="submission" date="2009-06" db="EMBL/GenBank/DDBJ databases">
        <title>Lepeophtheirus salmonis ESTs and full-length cDNAs.</title>
        <authorList>
            <person name="Yasuike M."/>
            <person name="von Schalburg K."/>
            <person name="Cooper G."/>
            <person name="Leong J."/>
            <person name="Jones S.R.M."/>
            <person name="Koop B.F."/>
        </authorList>
    </citation>
    <scope>NUCLEOTIDE SEQUENCE</scope>
    <source>
        <strain evidence="7">Pacific form</strain>
        <tissue evidence="7">Whole</tissue>
    </source>
</reference>
<keyword evidence="3" id="KW-0221">Differentiation</keyword>
<sequence length="132" mass="14888">MSSPTQADKLETLSPVDIEAQGVFKYVLIEAYANDGDPNNIQTEVSKLLVRGYSRAEYHADIYEECEEKEIRDQGLDAQCLGGGRIIHTPKDKYLKVYGYSVAYGKADHSKAVELLQVKYPDYKIEQSDEGY</sequence>
<dbReference type="InterPro" id="IPR007702">
    <property type="entry name" value="Janus"/>
</dbReference>
<dbReference type="AlphaFoldDB" id="C1BVE0"/>